<dbReference type="AlphaFoldDB" id="A0A0F2LWY0"/>
<protein>
    <submittedName>
        <fullName evidence="2">Uncharacterized protein</fullName>
    </submittedName>
</protein>
<name>A0A0F2LWY0_SPOSC</name>
<dbReference type="EMBL" id="AXCR01000012">
    <property type="protein sequence ID" value="KJR80421.1"/>
    <property type="molecule type" value="Genomic_DNA"/>
</dbReference>
<evidence type="ECO:0000313" key="2">
    <source>
        <dbReference type="EMBL" id="KJR80421.1"/>
    </source>
</evidence>
<reference evidence="2 3" key="1">
    <citation type="journal article" date="2014" name="BMC Genomics">
        <title>Comparative genomics of the major fungal agents of human and animal Sporotrichosis: Sporothrix schenckii and Sporothrix brasiliensis.</title>
        <authorList>
            <person name="Teixeira M.M."/>
            <person name="de Almeida L.G."/>
            <person name="Kubitschek-Barreira P."/>
            <person name="Alves F.L."/>
            <person name="Kioshima E.S."/>
            <person name="Abadio A.K."/>
            <person name="Fernandes L."/>
            <person name="Derengowski L.S."/>
            <person name="Ferreira K.S."/>
            <person name="Souza R.C."/>
            <person name="Ruiz J.C."/>
            <person name="de Andrade N.C."/>
            <person name="Paes H.C."/>
            <person name="Nicola A.M."/>
            <person name="Albuquerque P."/>
            <person name="Gerber A.L."/>
            <person name="Martins V.P."/>
            <person name="Peconick L.D."/>
            <person name="Neto A.V."/>
            <person name="Chaucanez C.B."/>
            <person name="Silva P.A."/>
            <person name="Cunha O.L."/>
            <person name="de Oliveira F.F."/>
            <person name="dos Santos T.C."/>
            <person name="Barros A.L."/>
            <person name="Soares M.A."/>
            <person name="de Oliveira L.M."/>
            <person name="Marini M.M."/>
            <person name="Villalobos-Duno H."/>
            <person name="Cunha M.M."/>
            <person name="de Hoog S."/>
            <person name="da Silveira J.F."/>
            <person name="Henrissat B."/>
            <person name="Nino-Vega G.A."/>
            <person name="Cisalpino P.S."/>
            <person name="Mora-Montes H.M."/>
            <person name="Almeida S.R."/>
            <person name="Stajich J.E."/>
            <person name="Lopes-Bezerra L.M."/>
            <person name="Vasconcelos A.T."/>
            <person name="Felipe M.S."/>
        </authorList>
    </citation>
    <scope>NUCLEOTIDE SEQUENCE [LARGE SCALE GENOMIC DNA]</scope>
    <source>
        <strain evidence="2 3">1099-18</strain>
    </source>
</reference>
<accession>A0A0F2LWY0</accession>
<gene>
    <name evidence="2" type="ORF">SPSK_05619</name>
</gene>
<proteinExistence type="predicted"/>
<feature type="region of interest" description="Disordered" evidence="1">
    <location>
        <begin position="1"/>
        <end position="22"/>
    </location>
</feature>
<dbReference type="Proteomes" id="UP000033710">
    <property type="component" value="Unassembled WGS sequence"/>
</dbReference>
<evidence type="ECO:0000313" key="3">
    <source>
        <dbReference type="Proteomes" id="UP000033710"/>
    </source>
</evidence>
<dbReference type="RefSeq" id="XP_016583097.1">
    <property type="nucleotide sequence ID" value="XM_016732361.1"/>
</dbReference>
<dbReference type="GeneID" id="27667638"/>
<dbReference type="VEuPathDB" id="FungiDB:SPSK_05619"/>
<dbReference type="KEGG" id="ssck:SPSK_05619"/>
<reference evidence="2 3" key="2">
    <citation type="journal article" date="2015" name="Eukaryot. Cell">
        <title>Asexual propagation of a virulent clone complex in a human and feline outbreak of sporotrichosis.</title>
        <authorList>
            <person name="Teixeira Mde M."/>
            <person name="Rodrigues A.M."/>
            <person name="Tsui C.K."/>
            <person name="de Almeida L.G."/>
            <person name="Van Diepeningen A.D."/>
            <person name="van den Ende B.G."/>
            <person name="Fernandes G.F."/>
            <person name="Kano R."/>
            <person name="Hamelin R.C."/>
            <person name="Lopes-Bezerra L.M."/>
            <person name="Vasconcelos A.T."/>
            <person name="de Hoog S."/>
            <person name="de Camargo Z.P."/>
            <person name="Felipe M.S."/>
        </authorList>
    </citation>
    <scope>NUCLEOTIDE SEQUENCE [LARGE SCALE GENOMIC DNA]</scope>
    <source>
        <strain evidence="2 3">1099-18</strain>
    </source>
</reference>
<comment type="caution">
    <text evidence="2">The sequence shown here is derived from an EMBL/GenBank/DDBJ whole genome shotgun (WGS) entry which is preliminary data.</text>
</comment>
<organism evidence="2 3">
    <name type="scientific">Sporothrix schenckii 1099-18</name>
    <dbReference type="NCBI Taxonomy" id="1397361"/>
    <lineage>
        <taxon>Eukaryota</taxon>
        <taxon>Fungi</taxon>
        <taxon>Dikarya</taxon>
        <taxon>Ascomycota</taxon>
        <taxon>Pezizomycotina</taxon>
        <taxon>Sordariomycetes</taxon>
        <taxon>Sordariomycetidae</taxon>
        <taxon>Ophiostomatales</taxon>
        <taxon>Ophiostomataceae</taxon>
        <taxon>Sporothrix</taxon>
    </lineage>
</organism>
<evidence type="ECO:0000256" key="1">
    <source>
        <dbReference type="SAM" id="MobiDB-lite"/>
    </source>
</evidence>
<sequence>MSQELPHGSLAPSCVSSEHKGKILRGKSHRRVLLPVREATEKEKERFFRVAKPTTQRQSLQNFRVSTLTPYREPTQAPTMSNSPLLDIILLPVVHTPSERSTTTRQIRTIGAESQSSYQSPAATHGLEMHAFLHEMKFVARWPTLASLPKLFTHPFLHQDSLAFFGLTMALDRHI</sequence>